<gene>
    <name evidence="1" type="ORF">PHYBLDRAFT_163616</name>
</gene>
<dbReference type="RefSeq" id="XP_018296546.1">
    <property type="nucleotide sequence ID" value="XM_018434843.1"/>
</dbReference>
<protein>
    <submittedName>
        <fullName evidence="1">Uncharacterized protein</fullName>
    </submittedName>
</protein>
<dbReference type="AlphaFoldDB" id="A0A167PTC9"/>
<dbReference type="InParanoid" id="A0A167PTC9"/>
<dbReference type="VEuPathDB" id="FungiDB:PHYBLDRAFT_163616"/>
<proteinExistence type="predicted"/>
<dbReference type="EMBL" id="KV440973">
    <property type="protein sequence ID" value="OAD78506.1"/>
    <property type="molecule type" value="Genomic_DNA"/>
</dbReference>
<dbReference type="Proteomes" id="UP000077315">
    <property type="component" value="Unassembled WGS sequence"/>
</dbReference>
<accession>A0A167PTC9</accession>
<evidence type="ECO:0000313" key="1">
    <source>
        <dbReference type="EMBL" id="OAD78506.1"/>
    </source>
</evidence>
<name>A0A167PTC9_PHYB8</name>
<evidence type="ECO:0000313" key="2">
    <source>
        <dbReference type="Proteomes" id="UP000077315"/>
    </source>
</evidence>
<reference evidence="2" key="1">
    <citation type="submission" date="2015-06" db="EMBL/GenBank/DDBJ databases">
        <title>Expansion of signal transduction pathways in fungi by whole-genome duplication.</title>
        <authorList>
            <consortium name="DOE Joint Genome Institute"/>
            <person name="Corrochano L.M."/>
            <person name="Kuo A."/>
            <person name="Marcet-Houben M."/>
            <person name="Polaino S."/>
            <person name="Salamov A."/>
            <person name="Villalobos J.M."/>
            <person name="Alvarez M.I."/>
            <person name="Avalos J."/>
            <person name="Benito E.P."/>
            <person name="Benoit I."/>
            <person name="Burger G."/>
            <person name="Camino L.P."/>
            <person name="Canovas D."/>
            <person name="Cerda-Olmedo E."/>
            <person name="Cheng J.-F."/>
            <person name="Dominguez A."/>
            <person name="Elias M."/>
            <person name="Eslava A.P."/>
            <person name="Glaser F."/>
            <person name="Grimwood J."/>
            <person name="Gutierrez G."/>
            <person name="Heitman J."/>
            <person name="Henrissat B."/>
            <person name="Iturriaga E.A."/>
            <person name="Lang B.F."/>
            <person name="Lavin J.L."/>
            <person name="Lee S."/>
            <person name="Li W."/>
            <person name="Lindquist E."/>
            <person name="Lopez-Garcia S."/>
            <person name="Luque E.M."/>
            <person name="Marcos A.T."/>
            <person name="Martin J."/>
            <person name="McCluskey K."/>
            <person name="Medina H.R."/>
            <person name="Miralles-Duran A."/>
            <person name="Miyazaki A."/>
            <person name="Munoz-Torres E."/>
            <person name="Oguiza J.A."/>
            <person name="Ohm R."/>
            <person name="Olmedo M."/>
            <person name="Orejas M."/>
            <person name="Ortiz-Castellanos L."/>
            <person name="Pisabarro A.G."/>
            <person name="Rodriguez-Romero J."/>
            <person name="Ruiz-Herrera J."/>
            <person name="Ruiz-Vazquez R."/>
            <person name="Sanz C."/>
            <person name="Schackwitz W."/>
            <person name="Schmutz J."/>
            <person name="Shahriari M."/>
            <person name="Shelest E."/>
            <person name="Silva-Franco F."/>
            <person name="Soanes D."/>
            <person name="Syed K."/>
            <person name="Tagua V.G."/>
            <person name="Talbot N.J."/>
            <person name="Thon M."/>
            <person name="De vries R.P."/>
            <person name="Wiebenga A."/>
            <person name="Yadav J.S."/>
            <person name="Braun E.L."/>
            <person name="Baker S."/>
            <person name="Garre V."/>
            <person name="Horwitz B."/>
            <person name="Torres-Martinez S."/>
            <person name="Idnurm A."/>
            <person name="Herrera-Estrella A."/>
            <person name="Gabaldon T."/>
            <person name="Grigoriev I.V."/>
        </authorList>
    </citation>
    <scope>NUCLEOTIDE SEQUENCE [LARGE SCALE GENOMIC DNA]</scope>
    <source>
        <strain evidence="2">NRRL 1555(-)</strain>
    </source>
</reference>
<keyword evidence="2" id="KW-1185">Reference proteome</keyword>
<dbReference type="GeneID" id="28995749"/>
<sequence>MKSRAQRCEKVMSGRTSKIFVERIAVDLNEIYEGNIELDHQASLWLKSSETLNLMATKICVYFLEEVVFVEGSKSLLILVFLAQIGSYQVRAQRFSIEKRKLEESEIMIFLINTYYIHSMNILSYLNQDPSSINCLPTFVTYLRPNLLMMLERGFGQYEQFYIAPIIKTEISVLWPLQSFSSTSQLKCGTIEPWQVGI</sequence>
<organism evidence="1 2">
    <name type="scientific">Phycomyces blakesleeanus (strain ATCC 8743b / DSM 1359 / FGSC 10004 / NBRC 33097 / NRRL 1555)</name>
    <dbReference type="NCBI Taxonomy" id="763407"/>
    <lineage>
        <taxon>Eukaryota</taxon>
        <taxon>Fungi</taxon>
        <taxon>Fungi incertae sedis</taxon>
        <taxon>Mucoromycota</taxon>
        <taxon>Mucoromycotina</taxon>
        <taxon>Mucoromycetes</taxon>
        <taxon>Mucorales</taxon>
        <taxon>Phycomycetaceae</taxon>
        <taxon>Phycomyces</taxon>
    </lineage>
</organism>